<sequence>MVEKAVADFGRLDVMVNNAGVSQLSQIDELDVEGWEQMINVNLNGTLYGMAAAIPVFKKQQSGHIVNIISTAGLTITPTMGVYAGTKNAIRTISEAFRQESDGTVRITGVSPGFVDTDFAENIKNDQMRTAILKSRDEIAISPDAIAGAVIYAISQPKEVEIGDIVIRPAVQN</sequence>
<dbReference type="PANTHER" id="PTHR43115:SF4">
    <property type="entry name" value="DEHYDROGENASE_REDUCTASE SDR FAMILY MEMBER 11"/>
    <property type="match status" value="1"/>
</dbReference>
<dbReference type="PRINTS" id="PR00080">
    <property type="entry name" value="SDRFAMILY"/>
</dbReference>
<name>A0ABQ1JZ82_9FLAO</name>
<dbReference type="CDD" id="cd05233">
    <property type="entry name" value="SDR_c"/>
    <property type="match status" value="1"/>
</dbReference>
<comment type="similarity">
    <text evidence="1">Belongs to the short-chain dehydrogenases/reductases (SDR) family.</text>
</comment>
<dbReference type="Proteomes" id="UP000615760">
    <property type="component" value="Unassembled WGS sequence"/>
</dbReference>
<evidence type="ECO:0000256" key="1">
    <source>
        <dbReference type="ARBA" id="ARBA00006484"/>
    </source>
</evidence>
<gene>
    <name evidence="3" type="ORF">GCM10007424_23300</name>
</gene>
<evidence type="ECO:0000313" key="4">
    <source>
        <dbReference type="Proteomes" id="UP000615760"/>
    </source>
</evidence>
<dbReference type="InterPro" id="IPR002347">
    <property type="entry name" value="SDR_fam"/>
</dbReference>
<dbReference type="Pfam" id="PF00106">
    <property type="entry name" value="adh_short"/>
    <property type="match status" value="1"/>
</dbReference>
<keyword evidence="4" id="KW-1185">Reference proteome</keyword>
<dbReference type="EMBL" id="BMJE01000006">
    <property type="protein sequence ID" value="GGB82608.1"/>
    <property type="molecule type" value="Genomic_DNA"/>
</dbReference>
<dbReference type="Gene3D" id="3.40.50.720">
    <property type="entry name" value="NAD(P)-binding Rossmann-like Domain"/>
    <property type="match status" value="1"/>
</dbReference>
<evidence type="ECO:0008006" key="5">
    <source>
        <dbReference type="Google" id="ProtNLM"/>
    </source>
</evidence>
<evidence type="ECO:0000256" key="2">
    <source>
        <dbReference type="ARBA" id="ARBA00023002"/>
    </source>
</evidence>
<protein>
    <recommendedName>
        <fullName evidence="5">SDR family oxidoreductase</fullName>
    </recommendedName>
</protein>
<dbReference type="PRINTS" id="PR00081">
    <property type="entry name" value="GDHRDH"/>
</dbReference>
<accession>A0ABQ1JZ82</accession>
<proteinExistence type="inferred from homology"/>
<evidence type="ECO:0000313" key="3">
    <source>
        <dbReference type="EMBL" id="GGB82608.1"/>
    </source>
</evidence>
<dbReference type="SUPFAM" id="SSF51735">
    <property type="entry name" value="NAD(P)-binding Rossmann-fold domains"/>
    <property type="match status" value="1"/>
</dbReference>
<dbReference type="PANTHER" id="PTHR43115">
    <property type="entry name" value="DEHYDROGENASE/REDUCTASE SDR FAMILY MEMBER 11"/>
    <property type="match status" value="1"/>
</dbReference>
<dbReference type="InterPro" id="IPR036291">
    <property type="entry name" value="NAD(P)-bd_dom_sf"/>
</dbReference>
<comment type="caution">
    <text evidence="3">The sequence shown here is derived from an EMBL/GenBank/DDBJ whole genome shotgun (WGS) entry which is preliminary data.</text>
</comment>
<dbReference type="PROSITE" id="PS00061">
    <property type="entry name" value="ADH_SHORT"/>
    <property type="match status" value="1"/>
</dbReference>
<organism evidence="3 4">
    <name type="scientific">Flavobacterium suaedae</name>
    <dbReference type="NCBI Taxonomy" id="1767027"/>
    <lineage>
        <taxon>Bacteria</taxon>
        <taxon>Pseudomonadati</taxon>
        <taxon>Bacteroidota</taxon>
        <taxon>Flavobacteriia</taxon>
        <taxon>Flavobacteriales</taxon>
        <taxon>Flavobacteriaceae</taxon>
        <taxon>Flavobacterium</taxon>
    </lineage>
</organism>
<dbReference type="InterPro" id="IPR020904">
    <property type="entry name" value="Sc_DH/Rdtase_CS"/>
</dbReference>
<keyword evidence="2" id="KW-0560">Oxidoreductase</keyword>
<reference evidence="4" key="1">
    <citation type="journal article" date="2019" name="Int. J. Syst. Evol. Microbiol.">
        <title>The Global Catalogue of Microorganisms (GCM) 10K type strain sequencing project: providing services to taxonomists for standard genome sequencing and annotation.</title>
        <authorList>
            <consortium name="The Broad Institute Genomics Platform"/>
            <consortium name="The Broad Institute Genome Sequencing Center for Infectious Disease"/>
            <person name="Wu L."/>
            <person name="Ma J."/>
        </authorList>
    </citation>
    <scope>NUCLEOTIDE SEQUENCE [LARGE SCALE GENOMIC DNA]</scope>
    <source>
        <strain evidence="4">CGMCC 1.15461</strain>
    </source>
</reference>